<dbReference type="EMBL" id="FMUH01000009">
    <property type="protein sequence ID" value="SCX60571.1"/>
    <property type="molecule type" value="Genomic_DNA"/>
</dbReference>
<accession>A0A1G4Z4E7</accession>
<dbReference type="InterPro" id="IPR014914">
    <property type="entry name" value="RES_dom"/>
</dbReference>
<dbReference type="OrthoDB" id="5181259at2"/>
<feature type="domain" description="RES" evidence="1">
    <location>
        <begin position="27"/>
        <end position="168"/>
    </location>
</feature>
<dbReference type="RefSeq" id="WP_092807905.1">
    <property type="nucleotide sequence ID" value="NZ_FMUH01000009.1"/>
</dbReference>
<dbReference type="STRING" id="1960309.SAMN03159343_4120"/>
<keyword evidence="3" id="KW-1185">Reference proteome</keyword>
<dbReference type="Proteomes" id="UP000198981">
    <property type="component" value="Unassembled WGS sequence"/>
</dbReference>
<evidence type="ECO:0000259" key="1">
    <source>
        <dbReference type="SMART" id="SM00953"/>
    </source>
</evidence>
<proteinExistence type="predicted"/>
<protein>
    <submittedName>
        <fullName evidence="2">RES domain-containing protein</fullName>
    </submittedName>
</protein>
<organism evidence="2 3">
    <name type="scientific">Klenkia marina</name>
    <dbReference type="NCBI Taxonomy" id="1960309"/>
    <lineage>
        <taxon>Bacteria</taxon>
        <taxon>Bacillati</taxon>
        <taxon>Actinomycetota</taxon>
        <taxon>Actinomycetes</taxon>
        <taxon>Geodermatophilales</taxon>
        <taxon>Geodermatophilaceae</taxon>
        <taxon>Klenkia</taxon>
    </lineage>
</organism>
<reference evidence="3" key="1">
    <citation type="submission" date="2016-10" db="EMBL/GenBank/DDBJ databases">
        <authorList>
            <person name="Varghese N."/>
            <person name="Submissions S."/>
        </authorList>
    </citation>
    <scope>NUCLEOTIDE SEQUENCE [LARGE SCALE GENOMIC DNA]</scope>
    <source>
        <strain evidence="3">DSM 45722</strain>
    </source>
</reference>
<dbReference type="SMART" id="SM00953">
    <property type="entry name" value="RES"/>
    <property type="match status" value="1"/>
</dbReference>
<sequence length="199" mass="21686">MTTTAAQLSSAPTAQVTGIWQRHVPARFSHTGLQGRRSAGRWGTRNGFPVLYLGKPEQSVVIEAYRHLVDPVEDPMPPGSFVPRMLITASVEVDNVLDLRTAGGRAAAGLTMAELQSATSDREAYRQCQLVAQLAHQLRYHGIVAPAATKVGETLALFTDVVPANQQPVHLADEHWDTLPQDPRNPGQRRLRLIGPSDT</sequence>
<name>A0A1G4Z4E7_9ACTN</name>
<dbReference type="Pfam" id="PF08808">
    <property type="entry name" value="RES"/>
    <property type="match status" value="1"/>
</dbReference>
<dbReference type="AlphaFoldDB" id="A0A1G4Z4E7"/>
<evidence type="ECO:0000313" key="3">
    <source>
        <dbReference type="Proteomes" id="UP000198981"/>
    </source>
</evidence>
<gene>
    <name evidence="2" type="ORF">SAMN03159343_4120</name>
</gene>
<evidence type="ECO:0000313" key="2">
    <source>
        <dbReference type="EMBL" id="SCX60571.1"/>
    </source>
</evidence>